<dbReference type="Proteomes" id="UP000027195">
    <property type="component" value="Unassembled WGS sequence"/>
</dbReference>
<feature type="active site" description="Charge relay system" evidence="9">
    <location>
        <position position="309"/>
    </location>
</feature>
<evidence type="ECO:0000256" key="3">
    <source>
        <dbReference type="ARBA" id="ARBA00022670"/>
    </source>
</evidence>
<evidence type="ECO:0000256" key="7">
    <source>
        <dbReference type="ARBA" id="ARBA00022837"/>
    </source>
</evidence>
<evidence type="ECO:0000256" key="9">
    <source>
        <dbReference type="PROSITE-ProRule" id="PRU01032"/>
    </source>
</evidence>
<gene>
    <name evidence="12" type="ORF">BOTBODRAFT_171713</name>
</gene>
<evidence type="ECO:0000256" key="10">
    <source>
        <dbReference type="SAM" id="SignalP"/>
    </source>
</evidence>
<dbReference type="CDD" id="cd11377">
    <property type="entry name" value="Pro-peptidase_S53"/>
    <property type="match status" value="1"/>
</dbReference>
<evidence type="ECO:0000256" key="5">
    <source>
        <dbReference type="ARBA" id="ARBA00022801"/>
    </source>
</evidence>
<feature type="signal peptide" evidence="10">
    <location>
        <begin position="1"/>
        <end position="20"/>
    </location>
</feature>
<dbReference type="Gene3D" id="3.40.50.200">
    <property type="entry name" value="Peptidase S8/S53 domain"/>
    <property type="match status" value="1"/>
</dbReference>
<evidence type="ECO:0000256" key="1">
    <source>
        <dbReference type="ARBA" id="ARBA00001913"/>
    </source>
</evidence>
<sequence>MRVLSSLSIFSLALSSIVSAIPAWQSSHRAVLESRDRLPAGWSKRGGLNKSGEVAVRINLQQSNLEQSEKLLMAVSDPGSPDYGQHYTPKEVADLFAPSKESVDAIKGWLLGAGVASPRVKYNHSQGSVTLNMAVAELEKLLHAEYDMYEHDTGALHIACYSYSVPPAVKDHVDFITPTLHFDVPLTKRDDSAHTTMPKAFGVGVPGRSAVQLRRGAAVETIFTGLNNCSKQITPACLRELYKIDYSPVIKEKNSYGIVEYTSNAYVPSDLDLFAKNFSRDLIGVRPKLVSIDGGTLQTNLTGFDYNAESNLDLQYAINLVSPIPVKLYQVGDIIGNASFNNFLDGIDSSYCKGDDPTVDEIYPDPSNATGSYKGPGSCGTAKPTYVISTSYGYNEIDLTPAYERRQCAEYMKLGMQGVTVLYSSGDYGVAGNGGNCTDPATGVLSTPNATRFTPLFPGTCPYITSVGATQINPNSTVFDPEGACEQVIHSGGGFSDVFPMPEYQKTAVAKYFKDYKPSYTAQQYNNSQMARGYPDISANGANYVVAVDGKFELIYGTSASSPVARSIFTLINDARFAARKPPIGFINPILVSAFPWAYVTVDSLIRIYC</sequence>
<reference evidence="13" key="1">
    <citation type="journal article" date="2014" name="Proc. Natl. Acad. Sci. U.S.A.">
        <title>Extensive sampling of basidiomycete genomes demonstrates inadequacy of the white-rot/brown-rot paradigm for wood decay fungi.</title>
        <authorList>
            <person name="Riley R."/>
            <person name="Salamov A.A."/>
            <person name="Brown D.W."/>
            <person name="Nagy L.G."/>
            <person name="Floudas D."/>
            <person name="Held B.W."/>
            <person name="Levasseur A."/>
            <person name="Lombard V."/>
            <person name="Morin E."/>
            <person name="Otillar R."/>
            <person name="Lindquist E.A."/>
            <person name="Sun H."/>
            <person name="LaButti K.M."/>
            <person name="Schmutz J."/>
            <person name="Jabbour D."/>
            <person name="Luo H."/>
            <person name="Baker S.E."/>
            <person name="Pisabarro A.G."/>
            <person name="Walton J.D."/>
            <person name="Blanchette R.A."/>
            <person name="Henrissat B."/>
            <person name="Martin F."/>
            <person name="Cullen D."/>
            <person name="Hibbett D.S."/>
            <person name="Grigoriev I.V."/>
        </authorList>
    </citation>
    <scope>NUCLEOTIDE SEQUENCE [LARGE SCALE GENOMIC DNA]</scope>
    <source>
        <strain evidence="13">FD-172 SS1</strain>
    </source>
</reference>
<dbReference type="InterPro" id="IPR015366">
    <property type="entry name" value="S53_propep"/>
</dbReference>
<dbReference type="InterPro" id="IPR030400">
    <property type="entry name" value="Sedolisin_dom"/>
</dbReference>
<dbReference type="SUPFAM" id="SSF54897">
    <property type="entry name" value="Protease propeptides/inhibitors"/>
    <property type="match status" value="1"/>
</dbReference>
<feature type="active site" description="Charge relay system" evidence="9">
    <location>
        <position position="313"/>
    </location>
</feature>
<name>A0A067N1J0_BOTB1</name>
<evidence type="ECO:0000259" key="11">
    <source>
        <dbReference type="PROSITE" id="PS51695"/>
    </source>
</evidence>
<dbReference type="HOGENOM" id="CLU_013783_4_0_1"/>
<dbReference type="CDD" id="cd04056">
    <property type="entry name" value="Peptidases_S53"/>
    <property type="match status" value="1"/>
</dbReference>
<dbReference type="PANTHER" id="PTHR14218">
    <property type="entry name" value="PROTEASE S8 TRIPEPTIDYL PEPTIDASE I CLN2"/>
    <property type="match status" value="1"/>
</dbReference>
<evidence type="ECO:0000256" key="8">
    <source>
        <dbReference type="ARBA" id="ARBA00023145"/>
    </source>
</evidence>
<organism evidence="12 13">
    <name type="scientific">Botryobasidium botryosum (strain FD-172 SS1)</name>
    <dbReference type="NCBI Taxonomy" id="930990"/>
    <lineage>
        <taxon>Eukaryota</taxon>
        <taxon>Fungi</taxon>
        <taxon>Dikarya</taxon>
        <taxon>Basidiomycota</taxon>
        <taxon>Agaricomycotina</taxon>
        <taxon>Agaricomycetes</taxon>
        <taxon>Cantharellales</taxon>
        <taxon>Botryobasidiaceae</taxon>
        <taxon>Botryobasidium</taxon>
    </lineage>
</organism>
<dbReference type="GO" id="GO:0008240">
    <property type="term" value="F:tripeptidyl-peptidase activity"/>
    <property type="evidence" value="ECO:0007669"/>
    <property type="project" value="TreeGrafter"/>
</dbReference>
<evidence type="ECO:0000313" key="12">
    <source>
        <dbReference type="EMBL" id="KDQ18022.1"/>
    </source>
</evidence>
<keyword evidence="6 9" id="KW-0720">Serine protease</keyword>
<dbReference type="GO" id="GO:0004252">
    <property type="term" value="F:serine-type endopeptidase activity"/>
    <property type="evidence" value="ECO:0007669"/>
    <property type="project" value="UniProtKB-UniRule"/>
</dbReference>
<comment type="subcellular location">
    <subcellularLocation>
        <location evidence="2">Secreted</location>
        <location evidence="2">Extracellular space</location>
    </subcellularLocation>
</comment>
<dbReference type="SUPFAM" id="SSF52743">
    <property type="entry name" value="Subtilisin-like"/>
    <property type="match status" value="1"/>
</dbReference>
<evidence type="ECO:0000256" key="2">
    <source>
        <dbReference type="ARBA" id="ARBA00004239"/>
    </source>
</evidence>
<evidence type="ECO:0000256" key="6">
    <source>
        <dbReference type="ARBA" id="ARBA00022825"/>
    </source>
</evidence>
<evidence type="ECO:0000256" key="4">
    <source>
        <dbReference type="ARBA" id="ARBA00022723"/>
    </source>
</evidence>
<feature type="chain" id="PRO_5001646151" description="Peptidase S53 domain-containing protein" evidence="10">
    <location>
        <begin position="21"/>
        <end position="610"/>
    </location>
</feature>
<dbReference type="PROSITE" id="PS51695">
    <property type="entry name" value="SEDOLISIN"/>
    <property type="match status" value="1"/>
</dbReference>
<dbReference type="AlphaFoldDB" id="A0A067N1J0"/>
<feature type="active site" description="Charge relay system" evidence="9">
    <location>
        <position position="559"/>
    </location>
</feature>
<dbReference type="STRING" id="930990.A0A067N1J0"/>
<comment type="cofactor">
    <cofactor evidence="1">
        <name>Ca(2+)</name>
        <dbReference type="ChEBI" id="CHEBI:29108"/>
    </cofactor>
</comment>
<dbReference type="InterPro" id="IPR050819">
    <property type="entry name" value="Tripeptidyl-peptidase_I"/>
</dbReference>
<dbReference type="GO" id="GO:0006508">
    <property type="term" value="P:proteolysis"/>
    <property type="evidence" value="ECO:0007669"/>
    <property type="project" value="UniProtKB-KW"/>
</dbReference>
<comment type="caution">
    <text evidence="9">Lacks conserved residue(s) required for the propagation of feature annotation.</text>
</comment>
<dbReference type="Pfam" id="PF09286">
    <property type="entry name" value="Pro-kuma_activ"/>
    <property type="match status" value="1"/>
</dbReference>
<keyword evidence="8" id="KW-0865">Zymogen</keyword>
<keyword evidence="4" id="KW-0479">Metal-binding</keyword>
<proteinExistence type="predicted"/>
<dbReference type="MEROPS" id="S53.007"/>
<dbReference type="OrthoDB" id="409122at2759"/>
<dbReference type="GO" id="GO:0005576">
    <property type="term" value="C:extracellular region"/>
    <property type="evidence" value="ECO:0007669"/>
    <property type="project" value="UniProtKB-SubCell"/>
</dbReference>
<keyword evidence="5 9" id="KW-0378">Hydrolase</keyword>
<dbReference type="EMBL" id="KL198022">
    <property type="protein sequence ID" value="KDQ18022.1"/>
    <property type="molecule type" value="Genomic_DNA"/>
</dbReference>
<accession>A0A067N1J0</accession>
<protein>
    <recommendedName>
        <fullName evidence="11">Peptidase S53 domain-containing protein</fullName>
    </recommendedName>
</protein>
<dbReference type="SMART" id="SM00944">
    <property type="entry name" value="Pro-kuma_activ"/>
    <property type="match status" value="1"/>
</dbReference>
<keyword evidence="7" id="KW-0106">Calcium</keyword>
<keyword evidence="10" id="KW-0732">Signal</keyword>
<dbReference type="InParanoid" id="A0A067N1J0"/>
<keyword evidence="3 9" id="KW-0645">Protease</keyword>
<dbReference type="PANTHER" id="PTHR14218:SF19">
    <property type="entry name" value="SERINE PROTEASE AORO, PUTATIVE (AFU_ORTHOLOGUE AFUA_6G10250)-RELATED"/>
    <property type="match status" value="1"/>
</dbReference>
<dbReference type="GO" id="GO:0046872">
    <property type="term" value="F:metal ion binding"/>
    <property type="evidence" value="ECO:0007669"/>
    <property type="project" value="UniProtKB-KW"/>
</dbReference>
<feature type="domain" description="Peptidase S53" evidence="11">
    <location>
        <begin position="232"/>
        <end position="610"/>
    </location>
</feature>
<dbReference type="InterPro" id="IPR036852">
    <property type="entry name" value="Peptidase_S8/S53_dom_sf"/>
</dbReference>
<keyword evidence="13" id="KW-1185">Reference proteome</keyword>
<evidence type="ECO:0000313" key="13">
    <source>
        <dbReference type="Proteomes" id="UP000027195"/>
    </source>
</evidence>